<evidence type="ECO:0000256" key="7">
    <source>
        <dbReference type="ARBA" id="ARBA00022679"/>
    </source>
</evidence>
<evidence type="ECO:0000256" key="10">
    <source>
        <dbReference type="ARBA" id="ARBA00031323"/>
    </source>
</evidence>
<evidence type="ECO:0000256" key="6">
    <source>
        <dbReference type="ARBA" id="ARBA00022603"/>
    </source>
</evidence>
<dbReference type="PANTHER" id="PTHR11579:SF0">
    <property type="entry name" value="PROTEIN-L-ISOASPARTATE(D-ASPARTATE) O-METHYLTRANSFERASE"/>
    <property type="match status" value="1"/>
</dbReference>
<proteinExistence type="inferred from homology"/>
<keyword evidence="13" id="KW-1185">Reference proteome</keyword>
<gene>
    <name evidence="12" type="ORF">F4561_004230</name>
</gene>
<keyword evidence="7 12" id="KW-0808">Transferase</keyword>
<dbReference type="PANTHER" id="PTHR11579">
    <property type="entry name" value="PROTEIN-L-ISOASPARTATE O-METHYLTRANSFERASE"/>
    <property type="match status" value="1"/>
</dbReference>
<dbReference type="Gene3D" id="3.40.50.150">
    <property type="entry name" value="Vaccinia Virus protein VP39"/>
    <property type="match status" value="1"/>
</dbReference>
<dbReference type="Proteomes" id="UP000523007">
    <property type="component" value="Unassembled WGS sequence"/>
</dbReference>
<sequence length="384" mass="42323">MTDDLAELEKCLLDAGVLTPAWAGAFQAVPRSLFLPDLVWPFDPDTGQTVTVDRRDDPDAWNRWAEADAPITIQWDDGQHEGTDPGYLYTSSASMPSIVFRMLRDLDVYPGMRVLEVGTGTGWNAALLSSRLDSENVTTVELDEQVATRARTNLIRAGYSPTLVTGDGAAGCLAGAPYDRVIVTYGTRRVSPAWIEQTRPGGIILAPWGTDYSVRDALARLVVADDGASASGPLVRPAQFMKARDQRLSWPRHEEYVTDWPGETSTTTLPLGVVTSGDPYGLVEFALGLLVPDCAHGVHDQGDEVNVWFFGLTDRSWALVRYTGDEEADVHQSGPRRLWDEVEAAYRWWDNADRPGWGRLGLTVTADGEHRIWVDEPSRVLPRG</sequence>
<organism evidence="12 13">
    <name type="scientific">Lipingzhangella halophila</name>
    <dbReference type="NCBI Taxonomy" id="1783352"/>
    <lineage>
        <taxon>Bacteria</taxon>
        <taxon>Bacillati</taxon>
        <taxon>Actinomycetota</taxon>
        <taxon>Actinomycetes</taxon>
        <taxon>Streptosporangiales</taxon>
        <taxon>Nocardiopsidaceae</taxon>
        <taxon>Lipingzhangella</taxon>
    </lineage>
</organism>
<keyword evidence="6 12" id="KW-0489">Methyltransferase</keyword>
<evidence type="ECO:0000256" key="5">
    <source>
        <dbReference type="ARBA" id="ARBA00022490"/>
    </source>
</evidence>
<evidence type="ECO:0000313" key="12">
    <source>
        <dbReference type="EMBL" id="MBB4933410.1"/>
    </source>
</evidence>
<evidence type="ECO:0000256" key="8">
    <source>
        <dbReference type="ARBA" id="ARBA00022691"/>
    </source>
</evidence>
<accession>A0A7W7RK39</accession>
<evidence type="ECO:0000256" key="3">
    <source>
        <dbReference type="ARBA" id="ARBA00011890"/>
    </source>
</evidence>
<dbReference type="CDD" id="cd02440">
    <property type="entry name" value="AdoMet_MTases"/>
    <property type="match status" value="1"/>
</dbReference>
<comment type="similarity">
    <text evidence="2">Belongs to the methyltransferase superfamily. L-isoaspartyl/D-aspartyl protein methyltransferase family.</text>
</comment>
<evidence type="ECO:0000256" key="2">
    <source>
        <dbReference type="ARBA" id="ARBA00005369"/>
    </source>
</evidence>
<dbReference type="InterPro" id="IPR000682">
    <property type="entry name" value="PCMT"/>
</dbReference>
<dbReference type="EC" id="2.1.1.77" evidence="3"/>
<evidence type="ECO:0000256" key="9">
    <source>
        <dbReference type="ARBA" id="ARBA00030757"/>
    </source>
</evidence>
<dbReference type="GO" id="GO:0032259">
    <property type="term" value="P:methylation"/>
    <property type="evidence" value="ECO:0007669"/>
    <property type="project" value="UniProtKB-KW"/>
</dbReference>
<keyword evidence="5" id="KW-0963">Cytoplasm</keyword>
<dbReference type="InterPro" id="IPR029063">
    <property type="entry name" value="SAM-dependent_MTases_sf"/>
</dbReference>
<keyword evidence="8" id="KW-0949">S-adenosyl-L-methionine</keyword>
<dbReference type="SUPFAM" id="SSF53335">
    <property type="entry name" value="S-adenosyl-L-methionine-dependent methyltransferases"/>
    <property type="match status" value="1"/>
</dbReference>
<evidence type="ECO:0000256" key="11">
    <source>
        <dbReference type="ARBA" id="ARBA00031350"/>
    </source>
</evidence>
<dbReference type="RefSeq" id="WP_184581023.1">
    <property type="nucleotide sequence ID" value="NZ_JACHJT010000001.1"/>
</dbReference>
<reference evidence="12 13" key="1">
    <citation type="submission" date="2020-08" db="EMBL/GenBank/DDBJ databases">
        <title>Sequencing the genomes of 1000 actinobacteria strains.</title>
        <authorList>
            <person name="Klenk H.-P."/>
        </authorList>
    </citation>
    <scope>NUCLEOTIDE SEQUENCE [LARGE SCALE GENOMIC DNA]</scope>
    <source>
        <strain evidence="12 13">DSM 102030</strain>
    </source>
</reference>
<evidence type="ECO:0000256" key="4">
    <source>
        <dbReference type="ARBA" id="ARBA00013346"/>
    </source>
</evidence>
<comment type="caution">
    <text evidence="12">The sequence shown here is derived from an EMBL/GenBank/DDBJ whole genome shotgun (WGS) entry which is preliminary data.</text>
</comment>
<evidence type="ECO:0000313" key="13">
    <source>
        <dbReference type="Proteomes" id="UP000523007"/>
    </source>
</evidence>
<dbReference type="GO" id="GO:0005737">
    <property type="term" value="C:cytoplasm"/>
    <property type="evidence" value="ECO:0007669"/>
    <property type="project" value="UniProtKB-SubCell"/>
</dbReference>
<protein>
    <recommendedName>
        <fullName evidence="4">Protein-L-isoaspartate O-methyltransferase</fullName>
        <ecNumber evidence="3">2.1.1.77</ecNumber>
    </recommendedName>
    <alternativeName>
        <fullName evidence="11">L-isoaspartyl protein carboxyl methyltransferase</fullName>
    </alternativeName>
    <alternativeName>
        <fullName evidence="9">Protein L-isoaspartyl methyltransferase</fullName>
    </alternativeName>
    <alternativeName>
        <fullName evidence="10">Protein-beta-aspartate methyltransferase</fullName>
    </alternativeName>
</protein>
<dbReference type="Pfam" id="PF01135">
    <property type="entry name" value="PCMT"/>
    <property type="match status" value="1"/>
</dbReference>
<evidence type="ECO:0000256" key="1">
    <source>
        <dbReference type="ARBA" id="ARBA00004496"/>
    </source>
</evidence>
<dbReference type="EMBL" id="JACHJT010000001">
    <property type="protein sequence ID" value="MBB4933410.1"/>
    <property type="molecule type" value="Genomic_DNA"/>
</dbReference>
<name>A0A7W7RK39_9ACTN</name>
<dbReference type="GO" id="GO:0004719">
    <property type="term" value="F:protein-L-isoaspartate (D-aspartate) O-methyltransferase activity"/>
    <property type="evidence" value="ECO:0007669"/>
    <property type="project" value="UniProtKB-EC"/>
</dbReference>
<dbReference type="AlphaFoldDB" id="A0A7W7RK39"/>
<comment type="subcellular location">
    <subcellularLocation>
        <location evidence="1">Cytoplasm</location>
    </subcellularLocation>
</comment>